<dbReference type="Gene3D" id="3.40.50.1240">
    <property type="entry name" value="Phosphoglycerate mutase-like"/>
    <property type="match status" value="1"/>
</dbReference>
<dbReference type="InterPro" id="IPR037446">
    <property type="entry name" value="His_Pase_VIP1"/>
</dbReference>
<comment type="catalytic activity">
    <reaction evidence="10">
        <text>1D-myo-inositol hexakisphosphate + ATP = 1-diphospho-1D-myo-inositol 2,3,4,5,6-pentakisphosphate + ADP</text>
        <dbReference type="Rhea" id="RHEA:37459"/>
        <dbReference type="ChEBI" id="CHEBI:30616"/>
        <dbReference type="ChEBI" id="CHEBI:58130"/>
        <dbReference type="ChEBI" id="CHEBI:74946"/>
        <dbReference type="ChEBI" id="CHEBI:456216"/>
        <dbReference type="EC" id="2.7.4.24"/>
    </reaction>
    <physiologicalReaction direction="left-to-right" evidence="10">
        <dbReference type="Rhea" id="RHEA:37460"/>
    </physiologicalReaction>
</comment>
<comment type="similarity">
    <text evidence="2">Belongs to the histidine acid phosphatase family. VIP1 subfamily.</text>
</comment>
<feature type="non-terminal residue" evidence="11">
    <location>
        <position position="1"/>
    </location>
</feature>
<dbReference type="Proteomes" id="UP000774326">
    <property type="component" value="Unassembled WGS sequence"/>
</dbReference>
<evidence type="ECO:0000256" key="4">
    <source>
        <dbReference type="ARBA" id="ARBA00022490"/>
    </source>
</evidence>
<comment type="subcellular location">
    <subcellularLocation>
        <location evidence="1">Cytoplasm</location>
    </subcellularLocation>
</comment>
<keyword evidence="6" id="KW-0547">Nucleotide-binding</keyword>
<evidence type="ECO:0000256" key="7">
    <source>
        <dbReference type="ARBA" id="ARBA00022777"/>
    </source>
</evidence>
<dbReference type="EMBL" id="JAEUBG010000367">
    <property type="protein sequence ID" value="KAH3688382.1"/>
    <property type="molecule type" value="Genomic_DNA"/>
</dbReference>
<reference evidence="11" key="2">
    <citation type="submission" date="2021-01" db="EMBL/GenBank/DDBJ databases">
        <authorList>
            <person name="Schikora-Tamarit M.A."/>
        </authorList>
    </citation>
    <scope>NUCLEOTIDE SEQUENCE</scope>
    <source>
        <strain evidence="11">CBS2887</strain>
    </source>
</reference>
<dbReference type="PANTHER" id="PTHR12750">
    <property type="entry name" value="DIPHOSPHOINOSITOL PENTAKISPHOSPHATE KINASE"/>
    <property type="match status" value="1"/>
</dbReference>
<protein>
    <recommendedName>
        <fullName evidence="3">diphosphoinositol-pentakisphosphate 1-kinase</fullName>
        <ecNumber evidence="3">2.7.4.24</ecNumber>
    </recommendedName>
</protein>
<dbReference type="PANTHER" id="PTHR12750:SF9">
    <property type="entry name" value="INOSITOL HEXAKISPHOSPHATE AND DIPHOSPHOINOSITOL-PENTAKISPHOSPHATE KINASE"/>
    <property type="match status" value="1"/>
</dbReference>
<dbReference type="InterPro" id="IPR029033">
    <property type="entry name" value="His_PPase_superfam"/>
</dbReference>
<comment type="caution">
    <text evidence="11">The sequence shown here is derived from an EMBL/GenBank/DDBJ whole genome shotgun (WGS) entry which is preliminary data.</text>
</comment>
<dbReference type="GO" id="GO:0005829">
    <property type="term" value="C:cytosol"/>
    <property type="evidence" value="ECO:0007669"/>
    <property type="project" value="TreeGrafter"/>
</dbReference>
<evidence type="ECO:0000313" key="11">
    <source>
        <dbReference type="EMBL" id="KAH3688382.1"/>
    </source>
</evidence>
<evidence type="ECO:0000313" key="12">
    <source>
        <dbReference type="Proteomes" id="UP000774326"/>
    </source>
</evidence>
<dbReference type="GO" id="GO:0006020">
    <property type="term" value="P:inositol metabolic process"/>
    <property type="evidence" value="ECO:0007669"/>
    <property type="project" value="TreeGrafter"/>
</dbReference>
<keyword evidence="12" id="KW-1185">Reference proteome</keyword>
<comment type="catalytic activity">
    <reaction evidence="9">
        <text>5-diphospho-1D-myo-inositol 1,2,3,4,6-pentakisphosphate + ATP + H(+) = 1,5-bis(diphospho)-1D-myo-inositol 2,3,4,6-tetrakisphosphate + ADP</text>
        <dbReference type="Rhea" id="RHEA:10276"/>
        <dbReference type="ChEBI" id="CHEBI:15378"/>
        <dbReference type="ChEBI" id="CHEBI:30616"/>
        <dbReference type="ChEBI" id="CHEBI:58628"/>
        <dbReference type="ChEBI" id="CHEBI:77983"/>
        <dbReference type="ChEBI" id="CHEBI:456216"/>
        <dbReference type="EC" id="2.7.4.24"/>
    </reaction>
    <physiologicalReaction direction="left-to-right" evidence="9">
        <dbReference type="Rhea" id="RHEA:10277"/>
    </physiologicalReaction>
</comment>
<proteinExistence type="inferred from homology"/>
<keyword evidence="8" id="KW-0067">ATP-binding</keyword>
<dbReference type="GO" id="GO:0005524">
    <property type="term" value="F:ATP binding"/>
    <property type="evidence" value="ECO:0007669"/>
    <property type="project" value="UniProtKB-KW"/>
</dbReference>
<dbReference type="AlphaFoldDB" id="A0A9P8QC81"/>
<dbReference type="SUPFAM" id="SSF53254">
    <property type="entry name" value="Phosphoglycerate mutase-like"/>
    <property type="match status" value="1"/>
</dbReference>
<evidence type="ECO:0000256" key="2">
    <source>
        <dbReference type="ARBA" id="ARBA00005609"/>
    </source>
</evidence>
<gene>
    <name evidence="11" type="ORF">WICPIJ_000635</name>
</gene>
<organism evidence="11 12">
    <name type="scientific">Wickerhamomyces pijperi</name>
    <name type="common">Yeast</name>
    <name type="synonym">Pichia pijperi</name>
    <dbReference type="NCBI Taxonomy" id="599730"/>
    <lineage>
        <taxon>Eukaryota</taxon>
        <taxon>Fungi</taxon>
        <taxon>Dikarya</taxon>
        <taxon>Ascomycota</taxon>
        <taxon>Saccharomycotina</taxon>
        <taxon>Saccharomycetes</taxon>
        <taxon>Phaffomycetales</taxon>
        <taxon>Wickerhamomycetaceae</taxon>
        <taxon>Wickerhamomyces</taxon>
    </lineage>
</organism>
<accession>A0A9P8QC81</accession>
<keyword evidence="7" id="KW-0418">Kinase</keyword>
<evidence type="ECO:0000256" key="1">
    <source>
        <dbReference type="ARBA" id="ARBA00004496"/>
    </source>
</evidence>
<evidence type="ECO:0000256" key="8">
    <source>
        <dbReference type="ARBA" id="ARBA00022840"/>
    </source>
</evidence>
<evidence type="ECO:0000256" key="6">
    <source>
        <dbReference type="ARBA" id="ARBA00022741"/>
    </source>
</evidence>
<dbReference type="GO" id="GO:0032958">
    <property type="term" value="P:inositol phosphate biosynthetic process"/>
    <property type="evidence" value="ECO:0007669"/>
    <property type="project" value="TreeGrafter"/>
</dbReference>
<evidence type="ECO:0000256" key="9">
    <source>
        <dbReference type="ARBA" id="ARBA00033696"/>
    </source>
</evidence>
<dbReference type="GO" id="GO:0000828">
    <property type="term" value="F:inositol hexakisphosphate kinase activity"/>
    <property type="evidence" value="ECO:0007669"/>
    <property type="project" value="TreeGrafter"/>
</dbReference>
<dbReference type="Pfam" id="PF00328">
    <property type="entry name" value="His_Phos_2"/>
    <property type="match status" value="1"/>
</dbReference>
<dbReference type="EC" id="2.7.4.24" evidence="3"/>
<evidence type="ECO:0000256" key="5">
    <source>
        <dbReference type="ARBA" id="ARBA00022679"/>
    </source>
</evidence>
<evidence type="ECO:0000256" key="10">
    <source>
        <dbReference type="ARBA" id="ARBA00034629"/>
    </source>
</evidence>
<dbReference type="GO" id="GO:0033857">
    <property type="term" value="F:5-diphosphoinositol pentakisphosphate 1-kinase activity"/>
    <property type="evidence" value="ECO:0007669"/>
    <property type="project" value="TreeGrafter"/>
</dbReference>
<keyword evidence="5" id="KW-0808">Transferase</keyword>
<dbReference type="InterPro" id="IPR000560">
    <property type="entry name" value="His_Pase_clade-2"/>
</dbReference>
<dbReference type="OrthoDB" id="18042at2759"/>
<reference evidence="11" key="1">
    <citation type="journal article" date="2021" name="Open Biol.">
        <title>Shared evolutionary footprints suggest mitochondrial oxidative damage underlies multiple complex I losses in fungi.</title>
        <authorList>
            <person name="Schikora-Tamarit M.A."/>
            <person name="Marcet-Houben M."/>
            <person name="Nosek J."/>
            <person name="Gabaldon T."/>
        </authorList>
    </citation>
    <scope>NUCLEOTIDE SEQUENCE</scope>
    <source>
        <strain evidence="11">CBS2887</strain>
    </source>
</reference>
<evidence type="ECO:0000256" key="3">
    <source>
        <dbReference type="ARBA" id="ARBA00012893"/>
    </source>
</evidence>
<sequence>EYGITQSEKLEIGLLTSLPLAKKILQDLNNVIENDQPGLVAYFTKESHMYTLLNILYESYIQLYINRNDLPELDYLSQIIFELYEDSAGQNHSIRLKLSPGCHTQDPLDLELDEKHYISCIPKISLTKHLDFDLVSQRLKSKFKKVSLPKKFTAVNISSPLSVPKSGSIN</sequence>
<keyword evidence="4" id="KW-0963">Cytoplasm</keyword>
<name>A0A9P8QC81_WICPI</name>